<protein>
    <submittedName>
        <fullName evidence="1">Uncharacterized protein</fullName>
    </submittedName>
</protein>
<dbReference type="EMBL" id="JBJHQH010000024">
    <property type="protein sequence ID" value="MFK9094535.1"/>
    <property type="molecule type" value="Genomic_DNA"/>
</dbReference>
<gene>
    <name evidence="1" type="ORF">ACJEBI_24070</name>
</gene>
<evidence type="ECO:0000313" key="2">
    <source>
        <dbReference type="Proteomes" id="UP001623041"/>
    </source>
</evidence>
<comment type="caution">
    <text evidence="1">The sequence shown here is derived from an EMBL/GenBank/DDBJ whole genome shotgun (WGS) entry which is preliminary data.</text>
</comment>
<name>A0ABW8RLX2_9BACI</name>
<keyword evidence="2" id="KW-1185">Reference proteome</keyword>
<accession>A0ABW8RLX2</accession>
<reference evidence="1 2" key="1">
    <citation type="submission" date="2024-11" db="EMBL/GenBank/DDBJ databases">
        <authorList>
            <person name="Lucas J.A."/>
        </authorList>
    </citation>
    <scope>NUCLEOTIDE SEQUENCE [LARGE SCALE GENOMIC DNA]</scope>
    <source>
        <strain evidence="1 2">Z 5.4</strain>
    </source>
</reference>
<sequence>MDSKHHDSVLTYKKIEADLNKRIHAHTNSRTFTLAFGRAMEAHLKRVRIHRRFTTKWLKLLELANKDEIAALSIRLVDCEEKIDFLDDTVYLINKMLKGNQLQLKMVRESWEELFTFLKSEVREKRDKKINSLEKELLELRALFNHEFDMEDIGKINKRLTR</sequence>
<evidence type="ECO:0000313" key="1">
    <source>
        <dbReference type="EMBL" id="MFK9094535.1"/>
    </source>
</evidence>
<dbReference type="Proteomes" id="UP001623041">
    <property type="component" value="Unassembled WGS sequence"/>
</dbReference>
<proteinExistence type="predicted"/>
<dbReference type="RefSeq" id="WP_406583002.1">
    <property type="nucleotide sequence ID" value="NZ_JBJHQH010000024.1"/>
</dbReference>
<organism evidence="1 2">
    <name type="scientific">Bacillus salipaludis</name>
    <dbReference type="NCBI Taxonomy" id="2547811"/>
    <lineage>
        <taxon>Bacteria</taxon>
        <taxon>Bacillati</taxon>
        <taxon>Bacillota</taxon>
        <taxon>Bacilli</taxon>
        <taxon>Bacillales</taxon>
        <taxon>Bacillaceae</taxon>
        <taxon>Bacillus</taxon>
    </lineage>
</organism>